<dbReference type="RefSeq" id="WP_091727133.1">
    <property type="nucleotide sequence ID" value="NZ_FNQE01000005.1"/>
</dbReference>
<reference evidence="4 5" key="1">
    <citation type="submission" date="2016-10" db="EMBL/GenBank/DDBJ databases">
        <authorList>
            <person name="de Groot N.N."/>
        </authorList>
    </citation>
    <scope>NUCLEOTIDE SEQUENCE [LARGE SCALE GENOMIC DNA]</scope>
    <source>
        <strain evidence="4 5">DSM 21650</strain>
    </source>
</reference>
<dbReference type="OrthoDB" id="9769319at2"/>
<dbReference type="CDD" id="cd13589">
    <property type="entry name" value="PBP2_polyamine_RpCGA009"/>
    <property type="match status" value="1"/>
</dbReference>
<feature type="signal peptide" evidence="3">
    <location>
        <begin position="1"/>
        <end position="20"/>
    </location>
</feature>
<dbReference type="AlphaFoldDB" id="A0A1H3LXB8"/>
<evidence type="ECO:0000256" key="3">
    <source>
        <dbReference type="SAM" id="SignalP"/>
    </source>
</evidence>
<dbReference type="Pfam" id="PF13416">
    <property type="entry name" value="SBP_bac_8"/>
    <property type="match status" value="1"/>
</dbReference>
<dbReference type="GO" id="GO:0019808">
    <property type="term" value="F:polyamine binding"/>
    <property type="evidence" value="ECO:0007669"/>
    <property type="project" value="InterPro"/>
</dbReference>
<dbReference type="PANTHER" id="PTHR30006">
    <property type="entry name" value="THIAMINE-BINDING PERIPLASMIC PROTEIN-RELATED"/>
    <property type="match status" value="1"/>
</dbReference>
<dbReference type="GO" id="GO:0030976">
    <property type="term" value="F:thiamine pyrophosphate binding"/>
    <property type="evidence" value="ECO:0007669"/>
    <property type="project" value="TreeGrafter"/>
</dbReference>
<dbReference type="EMBL" id="FNQE01000005">
    <property type="protein sequence ID" value="SDY69062.1"/>
    <property type="molecule type" value="Genomic_DNA"/>
</dbReference>
<dbReference type="GO" id="GO:0015846">
    <property type="term" value="P:polyamine transport"/>
    <property type="evidence" value="ECO:0007669"/>
    <property type="project" value="InterPro"/>
</dbReference>
<dbReference type="Gene3D" id="3.40.190.10">
    <property type="entry name" value="Periplasmic binding protein-like II"/>
    <property type="match status" value="2"/>
</dbReference>
<keyword evidence="1 3" id="KW-0732">Signal</keyword>
<evidence type="ECO:0000256" key="2">
    <source>
        <dbReference type="SAM" id="MobiDB-lite"/>
    </source>
</evidence>
<dbReference type="GO" id="GO:0015888">
    <property type="term" value="P:thiamine transport"/>
    <property type="evidence" value="ECO:0007669"/>
    <property type="project" value="TreeGrafter"/>
</dbReference>
<dbReference type="PRINTS" id="PR00909">
    <property type="entry name" value="SPERMDNBNDNG"/>
</dbReference>
<protein>
    <submittedName>
        <fullName evidence="4">Putative spermidine/putrescine transport system substrate-binding protein</fullName>
    </submittedName>
</protein>
<feature type="region of interest" description="Disordered" evidence="2">
    <location>
        <begin position="25"/>
        <end position="47"/>
    </location>
</feature>
<dbReference type="SUPFAM" id="SSF53850">
    <property type="entry name" value="Periplasmic binding protein-like II"/>
    <property type="match status" value="1"/>
</dbReference>
<dbReference type="GO" id="GO:0030288">
    <property type="term" value="C:outer membrane-bounded periplasmic space"/>
    <property type="evidence" value="ECO:0007669"/>
    <property type="project" value="TreeGrafter"/>
</dbReference>
<dbReference type="PANTHER" id="PTHR30006:SF2">
    <property type="entry name" value="ABC TRANSPORTER SUBSTRATE-BINDING PROTEIN"/>
    <property type="match status" value="1"/>
</dbReference>
<dbReference type="InterPro" id="IPR001188">
    <property type="entry name" value="Sperm_putr-bd"/>
</dbReference>
<dbReference type="PROSITE" id="PS51257">
    <property type="entry name" value="PROKAR_LIPOPROTEIN"/>
    <property type="match status" value="1"/>
</dbReference>
<proteinExistence type="predicted"/>
<sequence length="369" mass="40633">MKKISLLLVLVLVLSMFMVACSPAGDNKGGNNPGENTGSNTESGNTGAPTELVISTWGFNEDLLRKNIYEPFEKANNVKIVLEVGNNADRLNKIRLGSSNVDIIQLAEGFAIQAIEEGLFEKIDRSNIPNIQNLYDVAKAPFGEEYGPAYTVGRYGIMYDEAKVSKPIESWADLWDSSLAKQVIIPDITTTAGPFMPFIVGQIENLDVKTDIDAIFNKIKDLDNNLVKIYSKSSEVVNMFSQGEVSAVAGQDFSFGQVKDAVPTAKWVDPKEGAYAIVNTINIVKGTKNKELAEKFIDWILSEEVQKANAIDKVDSPANKNVVLTEEEASGLTYGADVINKLILADWKYIHSVNKEWIDRWNKEISSGN</sequence>
<name>A0A1H3LXB8_9FIRM</name>
<dbReference type="STRING" id="415015.SAMN05660462_00644"/>
<dbReference type="GO" id="GO:0030975">
    <property type="term" value="F:thiamine binding"/>
    <property type="evidence" value="ECO:0007669"/>
    <property type="project" value="TreeGrafter"/>
</dbReference>
<organism evidence="4 5">
    <name type="scientific">Proteiniborus ethanoligenes</name>
    <dbReference type="NCBI Taxonomy" id="415015"/>
    <lineage>
        <taxon>Bacteria</taxon>
        <taxon>Bacillati</taxon>
        <taxon>Bacillota</taxon>
        <taxon>Clostridia</taxon>
        <taxon>Eubacteriales</taxon>
        <taxon>Proteiniborus</taxon>
    </lineage>
</organism>
<gene>
    <name evidence="4" type="ORF">SAMN05660462_00644</name>
</gene>
<feature type="compositionally biased region" description="Polar residues" evidence="2">
    <location>
        <begin position="33"/>
        <end position="47"/>
    </location>
</feature>
<evidence type="ECO:0000313" key="5">
    <source>
        <dbReference type="Proteomes" id="UP000198625"/>
    </source>
</evidence>
<accession>A0A1H3LXB8</accession>
<dbReference type="InterPro" id="IPR006059">
    <property type="entry name" value="SBP"/>
</dbReference>
<feature type="chain" id="PRO_5039352656" evidence="3">
    <location>
        <begin position="21"/>
        <end position="369"/>
    </location>
</feature>
<evidence type="ECO:0000313" key="4">
    <source>
        <dbReference type="EMBL" id="SDY69062.1"/>
    </source>
</evidence>
<dbReference type="Proteomes" id="UP000198625">
    <property type="component" value="Unassembled WGS sequence"/>
</dbReference>
<evidence type="ECO:0000256" key="1">
    <source>
        <dbReference type="ARBA" id="ARBA00022729"/>
    </source>
</evidence>
<keyword evidence="5" id="KW-1185">Reference proteome</keyword>